<keyword evidence="1" id="KW-0472">Membrane</keyword>
<dbReference type="EMBL" id="JAHYQA010000002">
    <property type="protein sequence ID" value="MCE9236754.1"/>
    <property type="molecule type" value="Genomic_DNA"/>
</dbReference>
<keyword evidence="1" id="KW-0812">Transmembrane</keyword>
<evidence type="ECO:0000256" key="1">
    <source>
        <dbReference type="PROSITE-ProRule" id="PRU01360"/>
    </source>
</evidence>
<dbReference type="AlphaFoldDB" id="A0A174KFG6"/>
<keyword evidence="1" id="KW-1134">Transmembrane beta strand</keyword>
<dbReference type="EMBL" id="CZAP01000002">
    <property type="protein sequence ID" value="CUP09216.1"/>
    <property type="molecule type" value="Genomic_DNA"/>
</dbReference>
<dbReference type="InterPro" id="IPR023997">
    <property type="entry name" value="TonB-dep_OMP_SusC/RagA_CS"/>
</dbReference>
<evidence type="ECO:0000313" key="4">
    <source>
        <dbReference type="EMBL" id="MCE9236754.1"/>
    </source>
</evidence>
<dbReference type="NCBIfam" id="TIGR04057">
    <property type="entry name" value="SusC_RagA_signa"/>
    <property type="match status" value="1"/>
</dbReference>
<reference evidence="3 5" key="1">
    <citation type="submission" date="2015-09" db="EMBL/GenBank/DDBJ databases">
        <authorList>
            <consortium name="Pathogen Informatics"/>
        </authorList>
    </citation>
    <scope>NUCLEOTIDE SEQUENCE [LARGE SCALE GENOMIC DNA]</scope>
    <source>
        <strain evidence="3 5">2789STDY5834899</strain>
    </source>
</reference>
<dbReference type="Gene3D" id="2.60.40.1120">
    <property type="entry name" value="Carboxypeptidase-like, regulatory domain"/>
    <property type="match status" value="1"/>
</dbReference>
<dbReference type="InterPro" id="IPR023996">
    <property type="entry name" value="TonB-dep_OMP_SusC/RagA"/>
</dbReference>
<proteinExistence type="inferred from homology"/>
<dbReference type="SUPFAM" id="SSF49464">
    <property type="entry name" value="Carboxypeptidase regulatory domain-like"/>
    <property type="match status" value="1"/>
</dbReference>
<organism evidence="3 5">
    <name type="scientific">Bacteroides thetaiotaomicron</name>
    <dbReference type="NCBI Taxonomy" id="818"/>
    <lineage>
        <taxon>Bacteria</taxon>
        <taxon>Pseudomonadati</taxon>
        <taxon>Bacteroidota</taxon>
        <taxon>Bacteroidia</taxon>
        <taxon>Bacteroidales</taxon>
        <taxon>Bacteroidaceae</taxon>
        <taxon>Bacteroides</taxon>
    </lineage>
</organism>
<dbReference type="PROSITE" id="PS52016">
    <property type="entry name" value="TONB_DEPENDENT_REC_3"/>
    <property type="match status" value="1"/>
</dbReference>
<keyword evidence="1" id="KW-0813">Transport</keyword>
<dbReference type="Pfam" id="PF07715">
    <property type="entry name" value="Plug"/>
    <property type="match status" value="1"/>
</dbReference>
<comment type="subcellular location">
    <subcellularLocation>
        <location evidence="1">Cell outer membrane</location>
        <topology evidence="1">Multi-pass membrane protein</topology>
    </subcellularLocation>
</comment>
<accession>A0A174KFG6</accession>
<evidence type="ECO:0000313" key="5">
    <source>
        <dbReference type="Proteomes" id="UP000095576"/>
    </source>
</evidence>
<dbReference type="Proteomes" id="UP001200544">
    <property type="component" value="Unassembled WGS sequence"/>
</dbReference>
<dbReference type="InterPro" id="IPR008969">
    <property type="entry name" value="CarboxyPept-like_regulatory"/>
</dbReference>
<dbReference type="FunFam" id="2.60.40.1120:FF:000003">
    <property type="entry name" value="Outer membrane protein Omp121"/>
    <property type="match status" value="1"/>
</dbReference>
<keyword evidence="3" id="KW-0675">Receptor</keyword>
<dbReference type="NCBIfam" id="TIGR04056">
    <property type="entry name" value="OMP_RagA_SusC"/>
    <property type="match status" value="1"/>
</dbReference>
<keyword evidence="1" id="KW-0998">Cell outer membrane</keyword>
<gene>
    <name evidence="3" type="ORF">ERS852511_01134</name>
    <name evidence="4" type="ORF">K0H07_06215</name>
</gene>
<name>A0A174KFG6_BACT4</name>
<dbReference type="RefSeq" id="WP_055298842.1">
    <property type="nucleotide sequence ID" value="NZ_BAABZI010000001.1"/>
</dbReference>
<dbReference type="Proteomes" id="UP000095576">
    <property type="component" value="Unassembled WGS sequence"/>
</dbReference>
<dbReference type="InterPro" id="IPR037066">
    <property type="entry name" value="Plug_dom_sf"/>
</dbReference>
<feature type="domain" description="TonB-dependent receptor plug" evidence="2">
    <location>
        <begin position="127"/>
        <end position="230"/>
    </location>
</feature>
<dbReference type="GO" id="GO:0009279">
    <property type="term" value="C:cell outer membrane"/>
    <property type="evidence" value="ECO:0007669"/>
    <property type="project" value="UniProtKB-SubCell"/>
</dbReference>
<reference evidence="4" key="2">
    <citation type="submission" date="2021-07" db="EMBL/GenBank/DDBJ databases">
        <title>Comparative genomics of Bacteroides fragilis group isolates reveals species-dependent resistance mechanisms and validates clinical tools for resistance prediction.</title>
        <authorList>
            <person name="Wallace M.J."/>
            <person name="Jean S."/>
            <person name="Wallace M.A."/>
            <person name="Carey-Ann B.D."/>
            <person name="Dantas G."/>
        </authorList>
    </citation>
    <scope>NUCLEOTIDE SEQUENCE</scope>
    <source>
        <strain evidence="4">BJH_160</strain>
    </source>
</reference>
<dbReference type="Pfam" id="PF13715">
    <property type="entry name" value="CarbopepD_reg_2"/>
    <property type="match status" value="1"/>
</dbReference>
<dbReference type="InterPro" id="IPR039426">
    <property type="entry name" value="TonB-dep_rcpt-like"/>
</dbReference>
<dbReference type="SUPFAM" id="SSF56935">
    <property type="entry name" value="Porins"/>
    <property type="match status" value="1"/>
</dbReference>
<dbReference type="InterPro" id="IPR012910">
    <property type="entry name" value="Plug_dom"/>
</dbReference>
<sequence>MKTGKSKDHLQRVFLRFLYLIMGSILSLDSVMAQENLKVSGQVTDNKGEAIIGASVKVLKTGTGTISDMDGKFTIQVPVGAELEIGYVGYNPKRVKVVNKNFVTVVLEENVVALGDVVVVGYGIQKKESLTGAIGNLKVDDIVKTKAPSLAQAIQGKVAGLRIRQENGEPGKFSSNINVRGFGTPLFVIDGVVRDGSSEFQRLNPEDIESISFLKDATASIYGMNSANGAVIVTTKKGATGKPRITLNANVGITSPTNVPEMANAGQYMTMRNEAEINAGRPAYITKDELTKWQQGAPGYESVDLYDAVFNKHATQFQTTLSLEGGTDKVSYYGSFGYATDNSLLKNNALTYDKYTFRSNVSLKITKDLTASINLGGRYDTTNRPWFPFYDIFKSTRVNPPTTSIYANDNPDYYNNFSYVPNPAAMIDADYTGSAKERNKNLQTQFALEYNIPYVKGLKVKGTFIYDYNNYGYKATRKGFKTYTYGEYTGEYTAADANYPALLQDNRRESERVDMQFQTNYNRTFGNHTIGATYVFERREEKANWMNGERKFDFFTIGELDNARESDQKVSGSSEHQAYLSHIGRLTYDYKGKYLAELACRYDGSYRYAPGSRWAFFPSASVGWRISEESFIKDNFKFVDNLKLRFSAGRSGQDAGDPFQYFSGYTLNSGGYVFSQGNYTNGVASPVMINKNLTWIKVNMYNIGIDFSIFNRLIAVEFDIYQRDRSGLLADRYGSLPNTFGSKLPQENLNGDRTRGIEFTLTHTNKIGDFHYSVSGNFNLARTQRRYIESGPYKSSMERWRNQASNRWGDFIWGYQTDGRFQNFDEINTYPIQNGDNGNSKELPGDYILKDVNGDGVVNDLDKTPLFWSGSPLIHYGFNVEASWKNFDFYALFQGSALYTVQFDEVYAKMLCFKGGNTPEYFYDRWHLSDPYDANSEWIPGEWPAIRLEQDMGSFYTRDSQIWRKNASYLRLKTIEIGYTFSPRLMHKLGIGSLRIYANGNNLFTVCDPFVKAFDPEKIEGDYSAGLNYPLNKSFNFGLTLNF</sequence>
<dbReference type="Gene3D" id="2.170.130.10">
    <property type="entry name" value="TonB-dependent receptor, plug domain"/>
    <property type="match status" value="1"/>
</dbReference>
<protein>
    <submittedName>
        <fullName evidence="3">Outer membrane receptor proteins, mostly Fe transport</fullName>
    </submittedName>
    <submittedName>
        <fullName evidence="4">TonB-dependent receptor</fullName>
    </submittedName>
</protein>
<comment type="similarity">
    <text evidence="1">Belongs to the TonB-dependent receptor family.</text>
</comment>
<evidence type="ECO:0000313" key="3">
    <source>
        <dbReference type="EMBL" id="CUP09216.1"/>
    </source>
</evidence>
<evidence type="ECO:0000259" key="2">
    <source>
        <dbReference type="Pfam" id="PF07715"/>
    </source>
</evidence>